<evidence type="ECO:0000259" key="1">
    <source>
        <dbReference type="Pfam" id="PF08937"/>
    </source>
</evidence>
<evidence type="ECO:0000313" key="3">
    <source>
        <dbReference type="Proteomes" id="UP000602284"/>
    </source>
</evidence>
<dbReference type="Proteomes" id="UP000602284">
    <property type="component" value="Unassembled WGS sequence"/>
</dbReference>
<evidence type="ECO:0000313" key="2">
    <source>
        <dbReference type="EMBL" id="MBL0389487.1"/>
    </source>
</evidence>
<organism evidence="2 3">
    <name type="scientific">Tumebacillus amylolyticus</name>
    <dbReference type="NCBI Taxonomy" id="2801339"/>
    <lineage>
        <taxon>Bacteria</taxon>
        <taxon>Bacillati</taxon>
        <taxon>Bacillota</taxon>
        <taxon>Bacilli</taxon>
        <taxon>Bacillales</taxon>
        <taxon>Alicyclobacillaceae</taxon>
        <taxon>Tumebacillus</taxon>
    </lineage>
</organism>
<dbReference type="Pfam" id="PF08937">
    <property type="entry name" value="ThsB_TIR"/>
    <property type="match status" value="1"/>
</dbReference>
<dbReference type="EMBL" id="JAEQNB010000016">
    <property type="protein sequence ID" value="MBL0389487.1"/>
    <property type="molecule type" value="Genomic_DNA"/>
</dbReference>
<keyword evidence="3" id="KW-1185">Reference proteome</keyword>
<sequence length="143" mass="16190">MSDVPALKTYDIFISHAWKYNKGYYRLLSLLDGARLFQYANHSVPQEAPLFDTKTPAGDRKLKNALEKQIGSAKCLIVLSGMYVAHRKWLKLEMELAQKHGIPIIGVVPRGQQRVPLEVKQAAVTMVSWNTRSIVTAIRKRSL</sequence>
<gene>
    <name evidence="2" type="ORF">JJB07_23355</name>
</gene>
<dbReference type="Gene3D" id="3.40.50.9200">
    <property type="entry name" value="Hypothetical protein MTH538"/>
    <property type="match status" value="1"/>
</dbReference>
<dbReference type="InterPro" id="IPR015032">
    <property type="entry name" value="ThsB__TIR-like_domain"/>
</dbReference>
<dbReference type="InterPro" id="IPR036490">
    <property type="entry name" value="ThsB_TIR-like_sf"/>
</dbReference>
<proteinExistence type="predicted"/>
<comment type="caution">
    <text evidence="2">The sequence shown here is derived from an EMBL/GenBank/DDBJ whole genome shotgun (WGS) entry which is preliminary data.</text>
</comment>
<accession>A0ABS1JGW4</accession>
<dbReference type="RefSeq" id="WP_236588344.1">
    <property type="nucleotide sequence ID" value="NZ_JAEQNB010000016.1"/>
</dbReference>
<name>A0ABS1JGW4_9BACL</name>
<feature type="domain" description="Thoeris protein ThsB TIR-like" evidence="1">
    <location>
        <begin position="13"/>
        <end position="113"/>
    </location>
</feature>
<reference evidence="2 3" key="1">
    <citation type="submission" date="2021-01" db="EMBL/GenBank/DDBJ databases">
        <title>Tumebacillus sp. strain ITR2 16S ribosomal RNA gene Genome sequencing and assembly.</title>
        <authorList>
            <person name="Kang M."/>
        </authorList>
    </citation>
    <scope>NUCLEOTIDE SEQUENCE [LARGE SCALE GENOMIC DNA]</scope>
    <source>
        <strain evidence="2 3">ITR2</strain>
    </source>
</reference>
<protein>
    <submittedName>
        <fullName evidence="2">TIR domain-containing protein</fullName>
    </submittedName>
</protein>
<dbReference type="SUPFAM" id="SSF52206">
    <property type="entry name" value="Hypothetical protein MTH538"/>
    <property type="match status" value="1"/>
</dbReference>